<gene>
    <name evidence="3" type="ORF">E1261_12065</name>
</gene>
<dbReference type="Gene3D" id="3.90.980.10">
    <property type="entry name" value="DNA primase, catalytic core, N-terminal domain"/>
    <property type="match status" value="1"/>
</dbReference>
<reference evidence="3 4" key="1">
    <citation type="submission" date="2019-03" db="EMBL/GenBank/DDBJ databases">
        <title>Draft genome sequences of novel Actinobacteria.</title>
        <authorList>
            <person name="Sahin N."/>
            <person name="Ay H."/>
            <person name="Saygin H."/>
        </authorList>
    </citation>
    <scope>NUCLEOTIDE SEQUENCE [LARGE SCALE GENOMIC DNA]</scope>
    <source>
        <strain evidence="3 4">JCM 30547</strain>
    </source>
</reference>
<evidence type="ECO:0000259" key="2">
    <source>
        <dbReference type="Pfam" id="PF08275"/>
    </source>
</evidence>
<dbReference type="InterPro" id="IPR013264">
    <property type="entry name" value="DNAG_N"/>
</dbReference>
<dbReference type="AlphaFoldDB" id="A0A4R4Q6Y1"/>
<dbReference type="PANTHER" id="PTHR30313">
    <property type="entry name" value="DNA PRIMASE"/>
    <property type="match status" value="1"/>
</dbReference>
<dbReference type="Pfam" id="PF08275">
    <property type="entry name" value="DNAG_N"/>
    <property type="match status" value="1"/>
</dbReference>
<organism evidence="3 4">
    <name type="scientific">Kribbella albertanoniae</name>
    <dbReference type="NCBI Taxonomy" id="1266829"/>
    <lineage>
        <taxon>Bacteria</taxon>
        <taxon>Bacillati</taxon>
        <taxon>Actinomycetota</taxon>
        <taxon>Actinomycetes</taxon>
        <taxon>Propionibacteriales</taxon>
        <taxon>Kribbellaceae</taxon>
        <taxon>Kribbella</taxon>
    </lineage>
</organism>
<protein>
    <recommendedName>
        <fullName evidence="2">DNA primase DNAG catalytic core N-terminal domain-containing protein</fullName>
    </recommendedName>
</protein>
<dbReference type="PANTHER" id="PTHR30313:SF2">
    <property type="entry name" value="DNA PRIMASE"/>
    <property type="match status" value="1"/>
</dbReference>
<evidence type="ECO:0000256" key="1">
    <source>
        <dbReference type="SAM" id="MobiDB-lite"/>
    </source>
</evidence>
<keyword evidence="4" id="KW-1185">Reference proteome</keyword>
<dbReference type="InterPro" id="IPR050219">
    <property type="entry name" value="DnaG_primase"/>
</dbReference>
<sequence length="236" mass="25468">MATRGRSGPRASDRSGVKGCVGSESRTPGIADQASAVVVARRSSSCQLGGSVEVFVDEVGYALSLDERRRLLEANRAAAQFFRRELLRTRSTWPASYLDARGLPHVLTVESDWKVGYAPDTCSNLTDHLRAQGFDCGTLVKAGLVEWSDQGDAVDRHRDRLMLVARDHRLSPVGFVGIDETGRAQAATPATAIHRPTNVLVGIEEQLDLLGRGAVPVVVEHPVDAIAVTKLSREMG</sequence>
<dbReference type="SUPFAM" id="SSF56731">
    <property type="entry name" value="DNA primase core"/>
    <property type="match status" value="1"/>
</dbReference>
<name>A0A4R4Q6Y1_9ACTN</name>
<dbReference type="GO" id="GO:0005737">
    <property type="term" value="C:cytoplasm"/>
    <property type="evidence" value="ECO:0007669"/>
    <property type="project" value="TreeGrafter"/>
</dbReference>
<dbReference type="EMBL" id="SMKA01000038">
    <property type="protein sequence ID" value="TDC30986.1"/>
    <property type="molecule type" value="Genomic_DNA"/>
</dbReference>
<accession>A0A4R4Q6Y1</accession>
<evidence type="ECO:0000313" key="4">
    <source>
        <dbReference type="Proteomes" id="UP000295075"/>
    </source>
</evidence>
<evidence type="ECO:0000313" key="3">
    <source>
        <dbReference type="EMBL" id="TDC30986.1"/>
    </source>
</evidence>
<comment type="caution">
    <text evidence="3">The sequence shown here is derived from an EMBL/GenBank/DDBJ whole genome shotgun (WGS) entry which is preliminary data.</text>
</comment>
<feature type="region of interest" description="Disordered" evidence="1">
    <location>
        <begin position="1"/>
        <end position="27"/>
    </location>
</feature>
<dbReference type="GO" id="GO:0006269">
    <property type="term" value="P:DNA replication, synthesis of primer"/>
    <property type="evidence" value="ECO:0007669"/>
    <property type="project" value="TreeGrafter"/>
</dbReference>
<feature type="non-terminal residue" evidence="3">
    <location>
        <position position="236"/>
    </location>
</feature>
<feature type="domain" description="DNA primase DNAG catalytic core N-terminal" evidence="2">
    <location>
        <begin position="81"/>
        <end position="180"/>
    </location>
</feature>
<dbReference type="Proteomes" id="UP000295075">
    <property type="component" value="Unassembled WGS sequence"/>
</dbReference>
<proteinExistence type="predicted"/>
<dbReference type="InterPro" id="IPR037068">
    <property type="entry name" value="DNA_primase_core_N_sf"/>
</dbReference>